<evidence type="ECO:0000313" key="3">
    <source>
        <dbReference type="Proteomes" id="UP000283210"/>
    </source>
</evidence>
<sequence length="80" mass="9346">MEGTVQRWSEERKHQQREEGRNQFHRKEEERAQVDKEEREGRKGAGSCQRRGGSPLETGDVQQGVDLKTDQQRMKGSQHL</sequence>
<evidence type="ECO:0000313" key="2">
    <source>
        <dbReference type="EMBL" id="RVE70504.1"/>
    </source>
</evidence>
<name>A0A3S2PV44_ORYJA</name>
<reference evidence="2 3" key="1">
    <citation type="submission" date="2018-11" db="EMBL/GenBank/DDBJ databases">
        <authorList>
            <person name="Lopez-Roques C."/>
            <person name="Donnadieu C."/>
            <person name="Bouchez O."/>
            <person name="Klopp C."/>
            <person name="Cabau C."/>
            <person name="Zahm M."/>
        </authorList>
    </citation>
    <scope>NUCLEOTIDE SEQUENCE [LARGE SCALE GENOMIC DNA]</scope>
    <source>
        <strain evidence="2">RS831</strain>
        <tissue evidence="2">Whole body</tissue>
    </source>
</reference>
<gene>
    <name evidence="2" type="ORF">OJAV_G00065220</name>
</gene>
<feature type="region of interest" description="Disordered" evidence="1">
    <location>
        <begin position="1"/>
        <end position="80"/>
    </location>
</feature>
<feature type="compositionally biased region" description="Basic and acidic residues" evidence="1">
    <location>
        <begin position="8"/>
        <end position="43"/>
    </location>
</feature>
<accession>A0A3S2PV44</accession>
<dbReference type="AlphaFoldDB" id="A0A3S2PV44"/>
<evidence type="ECO:0000256" key="1">
    <source>
        <dbReference type="SAM" id="MobiDB-lite"/>
    </source>
</evidence>
<reference evidence="2 3" key="2">
    <citation type="submission" date="2019-01" db="EMBL/GenBank/DDBJ databases">
        <title>A chromosome length genome reference of the Java medaka (oryzias javanicus).</title>
        <authorList>
            <person name="Herpin A."/>
            <person name="Takehana Y."/>
            <person name="Naruse K."/>
            <person name="Ansai S."/>
            <person name="Kawaguchi M."/>
        </authorList>
    </citation>
    <scope>NUCLEOTIDE SEQUENCE [LARGE SCALE GENOMIC DNA]</scope>
    <source>
        <strain evidence="2">RS831</strain>
        <tissue evidence="2">Whole body</tissue>
    </source>
</reference>
<keyword evidence="3" id="KW-1185">Reference proteome</keyword>
<proteinExistence type="predicted"/>
<dbReference type="EMBL" id="CM012443">
    <property type="protein sequence ID" value="RVE70504.1"/>
    <property type="molecule type" value="Genomic_DNA"/>
</dbReference>
<organism evidence="2 3">
    <name type="scientific">Oryzias javanicus</name>
    <name type="common">Javanese ricefish</name>
    <name type="synonym">Aplocheilus javanicus</name>
    <dbReference type="NCBI Taxonomy" id="123683"/>
    <lineage>
        <taxon>Eukaryota</taxon>
        <taxon>Metazoa</taxon>
        <taxon>Chordata</taxon>
        <taxon>Craniata</taxon>
        <taxon>Vertebrata</taxon>
        <taxon>Euteleostomi</taxon>
        <taxon>Actinopterygii</taxon>
        <taxon>Neopterygii</taxon>
        <taxon>Teleostei</taxon>
        <taxon>Neoteleostei</taxon>
        <taxon>Acanthomorphata</taxon>
        <taxon>Ovalentaria</taxon>
        <taxon>Atherinomorphae</taxon>
        <taxon>Beloniformes</taxon>
        <taxon>Adrianichthyidae</taxon>
        <taxon>Oryziinae</taxon>
        <taxon>Oryzias</taxon>
    </lineage>
</organism>
<dbReference type="Proteomes" id="UP000283210">
    <property type="component" value="Chromosome 7"/>
</dbReference>
<protein>
    <submittedName>
        <fullName evidence="2">Uncharacterized protein</fullName>
    </submittedName>
</protein>